<accession>A0A4Y2TH91</accession>
<evidence type="ECO:0000313" key="1">
    <source>
        <dbReference type="EMBL" id="GBN98806.1"/>
    </source>
</evidence>
<evidence type="ECO:0000313" key="2">
    <source>
        <dbReference type="Proteomes" id="UP000499080"/>
    </source>
</evidence>
<protein>
    <submittedName>
        <fullName evidence="1">Uncharacterized protein</fullName>
    </submittedName>
</protein>
<sequence length="139" mass="15939">MIQSRHPRPSVWQVDDPNSFSSEALFGFPETDGRNKIDNLLALSQNSRLKTCKCKRKKMKHRTDSIESCKNYFCPYLIQNITSTSAHLLTIGERQLIYNHKHLDWGGYLSQTREFATFANLSGAPKEIRSLFYAPSIGK</sequence>
<dbReference type="Proteomes" id="UP000499080">
    <property type="component" value="Unassembled WGS sequence"/>
</dbReference>
<proteinExistence type="predicted"/>
<organism evidence="1 2">
    <name type="scientific">Araneus ventricosus</name>
    <name type="common">Orbweaver spider</name>
    <name type="synonym">Epeira ventricosa</name>
    <dbReference type="NCBI Taxonomy" id="182803"/>
    <lineage>
        <taxon>Eukaryota</taxon>
        <taxon>Metazoa</taxon>
        <taxon>Ecdysozoa</taxon>
        <taxon>Arthropoda</taxon>
        <taxon>Chelicerata</taxon>
        <taxon>Arachnida</taxon>
        <taxon>Araneae</taxon>
        <taxon>Araneomorphae</taxon>
        <taxon>Entelegynae</taxon>
        <taxon>Araneoidea</taxon>
        <taxon>Araneidae</taxon>
        <taxon>Araneus</taxon>
    </lineage>
</organism>
<keyword evidence="2" id="KW-1185">Reference proteome</keyword>
<reference evidence="1 2" key="1">
    <citation type="journal article" date="2019" name="Sci. Rep.">
        <title>Orb-weaving spider Araneus ventricosus genome elucidates the spidroin gene catalogue.</title>
        <authorList>
            <person name="Kono N."/>
            <person name="Nakamura H."/>
            <person name="Ohtoshi R."/>
            <person name="Moran D.A.P."/>
            <person name="Shinohara A."/>
            <person name="Yoshida Y."/>
            <person name="Fujiwara M."/>
            <person name="Mori M."/>
            <person name="Tomita M."/>
            <person name="Arakawa K."/>
        </authorList>
    </citation>
    <scope>NUCLEOTIDE SEQUENCE [LARGE SCALE GENOMIC DNA]</scope>
</reference>
<dbReference type="AlphaFoldDB" id="A0A4Y2TH91"/>
<name>A0A4Y2TH91_ARAVE</name>
<gene>
    <name evidence="1" type="ORF">AVEN_113050_1</name>
</gene>
<dbReference type="EMBL" id="BGPR01027932">
    <property type="protein sequence ID" value="GBN98806.1"/>
    <property type="molecule type" value="Genomic_DNA"/>
</dbReference>
<comment type="caution">
    <text evidence="1">The sequence shown here is derived from an EMBL/GenBank/DDBJ whole genome shotgun (WGS) entry which is preliminary data.</text>
</comment>